<sequence length="520" mass="59609">MGRRPRPYAGSDAVLLSVIQRSPISVLSAQSSNPLLMSNPLLSDLHPLQLTDLPRFKQAVIAGQQRGWNFYFPYLLFVRLGSQSARYLWEERNGSLCVFRHQYARKNRLDLVFPPFPYQESALLGALERSNDFNQSDNSRIYFIDEQDMPQLRQLKLFRLTKRNPQYLFSPQALSSLAGSQFQNLRRKISLASRRMEIDIQPYGPEYAAQCRQLLNDWERQKEKQSDSVFFQRRYALNAFHFAPQLDNRDLNGFVYLVNQQVRALTFGGEIRPNVGCLLLSIADPNNADLGYFIRQHFISTMQDYEIVNDGSDGGDRGLGEMKQRFRPTGFHIAYTGKQVTRLASRATSSLSNNAGESETRGLSPDTNEARHPVTRYSQARYELRPSTMVPGQVGLFALVDFVVDEIVAPYAYFDETRLITWAEFETLDEATRYKLIQYCYKDRKGLHAPKDINSLGICYFINHSCDPNLYCNKKGDYIAQRNVKAGEELTADLEKNMKQTYTQFSCCCGSPNCRGIIHI</sequence>
<dbReference type="EMBL" id="NRRY01000007">
    <property type="protein sequence ID" value="MBK1618035.1"/>
    <property type="molecule type" value="Genomic_DNA"/>
</dbReference>
<keyword evidence="1" id="KW-0808">Transferase</keyword>
<dbReference type="AlphaFoldDB" id="A0A9X0W759"/>
<comment type="caution">
    <text evidence="5">The sequence shown here is derived from an EMBL/GenBank/DDBJ whole genome shotgun (WGS) entry which is preliminary data.</text>
</comment>
<dbReference type="InterPro" id="IPR003616">
    <property type="entry name" value="Post-SET_dom"/>
</dbReference>
<dbReference type="InterPro" id="IPR046341">
    <property type="entry name" value="SET_dom_sf"/>
</dbReference>
<evidence type="ECO:0000256" key="1">
    <source>
        <dbReference type="ARBA" id="ARBA00022679"/>
    </source>
</evidence>
<evidence type="ECO:0000256" key="2">
    <source>
        <dbReference type="ARBA" id="ARBA00022691"/>
    </source>
</evidence>
<keyword evidence="6" id="KW-1185">Reference proteome</keyword>
<dbReference type="InterPro" id="IPR024320">
    <property type="entry name" value="LPG_synthase_C"/>
</dbReference>
<gene>
    <name evidence="5" type="ORF">CKO42_06150</name>
</gene>
<evidence type="ECO:0000313" key="6">
    <source>
        <dbReference type="Proteomes" id="UP001138768"/>
    </source>
</evidence>
<dbReference type="SUPFAM" id="SSF82199">
    <property type="entry name" value="SET domain"/>
    <property type="match status" value="1"/>
</dbReference>
<protein>
    <recommendedName>
        <fullName evidence="4">Post-SET domain-containing protein</fullName>
    </recommendedName>
</protein>
<dbReference type="Gene3D" id="2.170.270.10">
    <property type="entry name" value="SET domain"/>
    <property type="match status" value="1"/>
</dbReference>
<evidence type="ECO:0000313" key="5">
    <source>
        <dbReference type="EMBL" id="MBK1618035.1"/>
    </source>
</evidence>
<feature type="domain" description="Post-SET" evidence="4">
    <location>
        <begin position="503"/>
        <end position="519"/>
    </location>
</feature>
<dbReference type="GO" id="GO:0016740">
    <property type="term" value="F:transferase activity"/>
    <property type="evidence" value="ECO:0007669"/>
    <property type="project" value="UniProtKB-KW"/>
</dbReference>
<organism evidence="5 6">
    <name type="scientific">Lamprobacter modestohalophilus</name>
    <dbReference type="NCBI Taxonomy" id="1064514"/>
    <lineage>
        <taxon>Bacteria</taxon>
        <taxon>Pseudomonadati</taxon>
        <taxon>Pseudomonadota</taxon>
        <taxon>Gammaproteobacteria</taxon>
        <taxon>Chromatiales</taxon>
        <taxon>Chromatiaceae</taxon>
        <taxon>Lamprobacter</taxon>
    </lineage>
</organism>
<name>A0A9X0W759_9GAMM</name>
<dbReference type="PROSITE" id="PS50868">
    <property type="entry name" value="POST_SET"/>
    <property type="match status" value="1"/>
</dbReference>
<evidence type="ECO:0000256" key="3">
    <source>
        <dbReference type="SAM" id="MobiDB-lite"/>
    </source>
</evidence>
<feature type="compositionally biased region" description="Polar residues" evidence="3">
    <location>
        <begin position="346"/>
        <end position="357"/>
    </location>
</feature>
<feature type="region of interest" description="Disordered" evidence="3">
    <location>
        <begin position="346"/>
        <end position="372"/>
    </location>
</feature>
<dbReference type="PANTHER" id="PTHR41373">
    <property type="entry name" value="DUF2156 DOMAIN-CONTAINING PROTEIN"/>
    <property type="match status" value="1"/>
</dbReference>
<keyword evidence="2" id="KW-0949">S-adenosyl-L-methionine</keyword>
<dbReference type="InterPro" id="IPR001214">
    <property type="entry name" value="SET_dom"/>
</dbReference>
<dbReference type="SUPFAM" id="SSF55729">
    <property type="entry name" value="Acyl-CoA N-acyltransferases (Nat)"/>
    <property type="match status" value="1"/>
</dbReference>
<reference evidence="5 6" key="1">
    <citation type="journal article" date="2020" name="Microorganisms">
        <title>Osmotic Adaptation and Compatible Solute Biosynthesis of Phototrophic Bacteria as Revealed from Genome Analyses.</title>
        <authorList>
            <person name="Imhoff J.F."/>
            <person name="Rahn T."/>
            <person name="Kunzel S."/>
            <person name="Keller A."/>
            <person name="Neulinger S.C."/>
        </authorList>
    </citation>
    <scope>NUCLEOTIDE SEQUENCE [LARGE SCALE GENOMIC DNA]</scope>
    <source>
        <strain evidence="5 6">DSM 25653</strain>
    </source>
</reference>
<dbReference type="Gene3D" id="3.40.630.30">
    <property type="match status" value="1"/>
</dbReference>
<accession>A0A9X0W759</accession>
<evidence type="ECO:0000259" key="4">
    <source>
        <dbReference type="PROSITE" id="PS50868"/>
    </source>
</evidence>
<dbReference type="Proteomes" id="UP001138768">
    <property type="component" value="Unassembled WGS sequence"/>
</dbReference>
<dbReference type="PANTHER" id="PTHR41373:SF1">
    <property type="entry name" value="PHOSPHATIDYLGLYCEROL LYSYLTRANSFERASE C-TERMINAL DOMAIN-CONTAINING PROTEIN"/>
    <property type="match status" value="1"/>
</dbReference>
<dbReference type="Pfam" id="PF09924">
    <property type="entry name" value="LPG_synthase_C"/>
    <property type="match status" value="1"/>
</dbReference>
<proteinExistence type="predicted"/>
<dbReference type="Pfam" id="PF00856">
    <property type="entry name" value="SET"/>
    <property type="match status" value="1"/>
</dbReference>
<dbReference type="InterPro" id="IPR016181">
    <property type="entry name" value="Acyl_CoA_acyltransferase"/>
</dbReference>
<dbReference type="InterPro" id="IPR016732">
    <property type="entry name" value="UCP018688"/>
</dbReference>